<dbReference type="EMBL" id="GBRH01233659">
    <property type="protein sequence ID" value="JAD64236.1"/>
    <property type="molecule type" value="Transcribed_RNA"/>
</dbReference>
<dbReference type="AlphaFoldDB" id="A0A0A9BLI1"/>
<reference evidence="1" key="2">
    <citation type="journal article" date="2015" name="Data Brief">
        <title>Shoot transcriptome of the giant reed, Arundo donax.</title>
        <authorList>
            <person name="Barrero R.A."/>
            <person name="Guerrero F.D."/>
            <person name="Moolhuijzen P."/>
            <person name="Goolsby J.A."/>
            <person name="Tidwell J."/>
            <person name="Bellgard S.E."/>
            <person name="Bellgard M.I."/>
        </authorList>
    </citation>
    <scope>NUCLEOTIDE SEQUENCE</scope>
    <source>
        <tissue evidence="1">Shoot tissue taken approximately 20 cm above the soil surface</tissue>
    </source>
</reference>
<sequence>MLPCCFFNQSIPRITSNPLDFNTAKLARNSTPLIRILTRGH</sequence>
<protein>
    <submittedName>
        <fullName evidence="1">Uncharacterized protein</fullName>
    </submittedName>
</protein>
<reference evidence="1" key="1">
    <citation type="submission" date="2014-09" db="EMBL/GenBank/DDBJ databases">
        <authorList>
            <person name="Magalhaes I.L.F."/>
            <person name="Oliveira U."/>
            <person name="Santos F.R."/>
            <person name="Vidigal T.H.D.A."/>
            <person name="Brescovit A.D."/>
            <person name="Santos A.J."/>
        </authorList>
    </citation>
    <scope>NUCLEOTIDE SEQUENCE</scope>
    <source>
        <tissue evidence="1">Shoot tissue taken approximately 20 cm above the soil surface</tissue>
    </source>
</reference>
<name>A0A0A9BLI1_ARUDO</name>
<organism evidence="1">
    <name type="scientific">Arundo donax</name>
    <name type="common">Giant reed</name>
    <name type="synonym">Donax arundinaceus</name>
    <dbReference type="NCBI Taxonomy" id="35708"/>
    <lineage>
        <taxon>Eukaryota</taxon>
        <taxon>Viridiplantae</taxon>
        <taxon>Streptophyta</taxon>
        <taxon>Embryophyta</taxon>
        <taxon>Tracheophyta</taxon>
        <taxon>Spermatophyta</taxon>
        <taxon>Magnoliopsida</taxon>
        <taxon>Liliopsida</taxon>
        <taxon>Poales</taxon>
        <taxon>Poaceae</taxon>
        <taxon>PACMAD clade</taxon>
        <taxon>Arundinoideae</taxon>
        <taxon>Arundineae</taxon>
        <taxon>Arundo</taxon>
    </lineage>
</organism>
<proteinExistence type="predicted"/>
<accession>A0A0A9BLI1</accession>
<evidence type="ECO:0000313" key="1">
    <source>
        <dbReference type="EMBL" id="JAD64236.1"/>
    </source>
</evidence>